<name>A0AAV4JLD6_9GAST</name>
<evidence type="ECO:0000313" key="3">
    <source>
        <dbReference type="Proteomes" id="UP000762676"/>
    </source>
</evidence>
<dbReference type="AlphaFoldDB" id="A0AAV4JLD6"/>
<proteinExistence type="predicted"/>
<comment type="caution">
    <text evidence="2">The sequence shown here is derived from an EMBL/GenBank/DDBJ whole genome shotgun (WGS) entry which is preliminary data.</text>
</comment>
<dbReference type="Proteomes" id="UP000762676">
    <property type="component" value="Unassembled WGS sequence"/>
</dbReference>
<evidence type="ECO:0000256" key="1">
    <source>
        <dbReference type="SAM" id="MobiDB-lite"/>
    </source>
</evidence>
<sequence length="89" mass="9757">MVGQEKSRSFVTHQTRNANNGRMGLARAERRKLAKQASKRAVAKSRPTNATRGEGEAIHGSLPAMLTELIRQVLHLQARPCDTILATVP</sequence>
<feature type="region of interest" description="Disordered" evidence="1">
    <location>
        <begin position="1"/>
        <end position="57"/>
    </location>
</feature>
<gene>
    <name evidence="2" type="ORF">ElyMa_005111700</name>
</gene>
<protein>
    <submittedName>
        <fullName evidence="2">Uncharacterized protein</fullName>
    </submittedName>
</protein>
<evidence type="ECO:0000313" key="2">
    <source>
        <dbReference type="EMBL" id="GFS22550.1"/>
    </source>
</evidence>
<organism evidence="2 3">
    <name type="scientific">Elysia marginata</name>
    <dbReference type="NCBI Taxonomy" id="1093978"/>
    <lineage>
        <taxon>Eukaryota</taxon>
        <taxon>Metazoa</taxon>
        <taxon>Spiralia</taxon>
        <taxon>Lophotrochozoa</taxon>
        <taxon>Mollusca</taxon>
        <taxon>Gastropoda</taxon>
        <taxon>Heterobranchia</taxon>
        <taxon>Euthyneura</taxon>
        <taxon>Panpulmonata</taxon>
        <taxon>Sacoglossa</taxon>
        <taxon>Placobranchoidea</taxon>
        <taxon>Plakobranchidae</taxon>
        <taxon>Elysia</taxon>
    </lineage>
</organism>
<keyword evidence="3" id="KW-1185">Reference proteome</keyword>
<feature type="compositionally biased region" description="Polar residues" evidence="1">
    <location>
        <begin position="9"/>
        <end position="20"/>
    </location>
</feature>
<dbReference type="EMBL" id="BMAT01010216">
    <property type="protein sequence ID" value="GFS22550.1"/>
    <property type="molecule type" value="Genomic_DNA"/>
</dbReference>
<accession>A0AAV4JLD6</accession>
<reference evidence="2 3" key="1">
    <citation type="journal article" date="2021" name="Elife">
        <title>Chloroplast acquisition without the gene transfer in kleptoplastic sea slugs, Plakobranchus ocellatus.</title>
        <authorList>
            <person name="Maeda T."/>
            <person name="Takahashi S."/>
            <person name="Yoshida T."/>
            <person name="Shimamura S."/>
            <person name="Takaki Y."/>
            <person name="Nagai Y."/>
            <person name="Toyoda A."/>
            <person name="Suzuki Y."/>
            <person name="Arimoto A."/>
            <person name="Ishii H."/>
            <person name="Satoh N."/>
            <person name="Nishiyama T."/>
            <person name="Hasebe M."/>
            <person name="Maruyama T."/>
            <person name="Minagawa J."/>
            <person name="Obokata J."/>
            <person name="Shigenobu S."/>
        </authorList>
    </citation>
    <scope>NUCLEOTIDE SEQUENCE [LARGE SCALE GENOMIC DNA]</scope>
</reference>
<feature type="compositionally biased region" description="Basic residues" evidence="1">
    <location>
        <begin position="29"/>
        <end position="43"/>
    </location>
</feature>